<evidence type="ECO:0000313" key="4">
    <source>
        <dbReference type="Proteomes" id="UP000696485"/>
    </source>
</evidence>
<dbReference type="EMBL" id="JAAAUY010000514">
    <property type="protein sequence ID" value="KAF9329001.1"/>
    <property type="molecule type" value="Genomic_DNA"/>
</dbReference>
<reference evidence="3" key="1">
    <citation type="journal article" date="2020" name="Fungal Divers.">
        <title>Resolving the Mortierellaceae phylogeny through synthesis of multi-gene phylogenetics and phylogenomics.</title>
        <authorList>
            <person name="Vandepol N."/>
            <person name="Liber J."/>
            <person name="Desiro A."/>
            <person name="Na H."/>
            <person name="Kennedy M."/>
            <person name="Barry K."/>
            <person name="Grigoriev I.V."/>
            <person name="Miller A.N."/>
            <person name="O'Donnell K."/>
            <person name="Stajich J.E."/>
            <person name="Bonito G."/>
        </authorList>
    </citation>
    <scope>NUCLEOTIDE SEQUENCE</scope>
    <source>
        <strain evidence="3">NVP1</strain>
    </source>
</reference>
<comment type="caution">
    <text evidence="3">The sequence shown here is derived from an EMBL/GenBank/DDBJ whole genome shotgun (WGS) entry which is preliminary data.</text>
</comment>
<protein>
    <submittedName>
        <fullName evidence="3">Uncharacterized protein</fullName>
    </submittedName>
</protein>
<evidence type="ECO:0000256" key="1">
    <source>
        <dbReference type="SAM" id="Coils"/>
    </source>
</evidence>
<feature type="compositionally biased region" description="Low complexity" evidence="2">
    <location>
        <begin position="68"/>
        <end position="80"/>
    </location>
</feature>
<feature type="region of interest" description="Disordered" evidence="2">
    <location>
        <begin position="64"/>
        <end position="83"/>
    </location>
</feature>
<sequence>MAYADIFERAYRQASDAQMKDDDGLPDDIFSLIEKAVPMPTHNLVPTISPKEAQAPGAQIVPTRKKNTSIPSTKTTPSSSGYFPDKSLSIPGELVLARAQSERVYYPGKVLSFNEKSNKYKVLFASGHEPSLERARFFTRYEEGFLTCQLGALEQPKLDPNYENEELQSLLSKIYPGLYAILAGAQDEGGRLTNFLKGGKARRDLSSRVSPGQFNRQEYMYINNMLQAEFLPDLITTKRLGLKLKRAQPLGEHVLMKKKGVVTEDFNDQLRLHFVLEVLLPETITRLTMDMNKCTYKEADEQVERVENNSQHWVDEVLAARESFLEGRAS</sequence>
<evidence type="ECO:0000313" key="3">
    <source>
        <dbReference type="EMBL" id="KAF9329001.1"/>
    </source>
</evidence>
<name>A0A9P5VKC5_9FUNG</name>
<evidence type="ECO:0000256" key="2">
    <source>
        <dbReference type="SAM" id="MobiDB-lite"/>
    </source>
</evidence>
<dbReference type="Proteomes" id="UP000696485">
    <property type="component" value="Unassembled WGS sequence"/>
</dbReference>
<organism evidence="3 4">
    <name type="scientific">Podila minutissima</name>
    <dbReference type="NCBI Taxonomy" id="64525"/>
    <lineage>
        <taxon>Eukaryota</taxon>
        <taxon>Fungi</taxon>
        <taxon>Fungi incertae sedis</taxon>
        <taxon>Mucoromycota</taxon>
        <taxon>Mortierellomycotina</taxon>
        <taxon>Mortierellomycetes</taxon>
        <taxon>Mortierellales</taxon>
        <taxon>Mortierellaceae</taxon>
        <taxon>Podila</taxon>
    </lineage>
</organism>
<keyword evidence="1" id="KW-0175">Coiled coil</keyword>
<accession>A0A9P5VKC5</accession>
<dbReference type="Gene3D" id="2.30.30.140">
    <property type="match status" value="1"/>
</dbReference>
<feature type="coiled-coil region" evidence="1">
    <location>
        <begin position="289"/>
        <end position="316"/>
    </location>
</feature>
<dbReference type="AlphaFoldDB" id="A0A9P5VKC5"/>
<dbReference type="SUPFAM" id="SSF63748">
    <property type="entry name" value="Tudor/PWWP/MBT"/>
    <property type="match status" value="1"/>
</dbReference>
<gene>
    <name evidence="3" type="ORF">BG006_007906</name>
</gene>
<keyword evidence="4" id="KW-1185">Reference proteome</keyword>
<proteinExistence type="predicted"/>